<evidence type="ECO:0000313" key="2">
    <source>
        <dbReference type="EMBL" id="UDM59912.1"/>
    </source>
</evidence>
<feature type="region of interest" description="Disordered" evidence="1">
    <location>
        <begin position="69"/>
        <end position="96"/>
    </location>
</feature>
<protein>
    <submittedName>
        <fullName evidence="2">Spamprin</fullName>
    </submittedName>
</protein>
<accession>A0AAT9P8M0</accession>
<dbReference type="EMBL" id="MT707606">
    <property type="protein sequence ID" value="UDM59912.1"/>
    <property type="molecule type" value="mRNA"/>
</dbReference>
<feature type="compositionally biased region" description="Basic and acidic residues" evidence="1">
    <location>
        <begin position="69"/>
        <end position="79"/>
    </location>
</feature>
<feature type="compositionally biased region" description="Polar residues" evidence="1">
    <location>
        <begin position="87"/>
        <end position="96"/>
    </location>
</feature>
<feature type="region of interest" description="Disordered" evidence="1">
    <location>
        <begin position="1"/>
        <end position="37"/>
    </location>
</feature>
<sequence length="96" mass="10949">MSSAHCQTRRTASSPRWSRHRGATPTSQTLTSAGPGECYNRPASLCISLFLLYGKSRRHNSEDIRCIKYENALEKEEPGRRKRMPNGSDSQMQQRH</sequence>
<name>A0AAT9P8M0_SCYPA</name>
<organism evidence="2">
    <name type="scientific">Scylla paramamosain</name>
    <name type="common">Mud crab</name>
    <dbReference type="NCBI Taxonomy" id="85552"/>
    <lineage>
        <taxon>Eukaryota</taxon>
        <taxon>Metazoa</taxon>
        <taxon>Ecdysozoa</taxon>
        <taxon>Arthropoda</taxon>
        <taxon>Crustacea</taxon>
        <taxon>Multicrustacea</taxon>
        <taxon>Malacostraca</taxon>
        <taxon>Eumalacostraca</taxon>
        <taxon>Eucarida</taxon>
        <taxon>Decapoda</taxon>
        <taxon>Pleocyemata</taxon>
        <taxon>Brachyura</taxon>
        <taxon>Eubrachyura</taxon>
        <taxon>Portunoidea</taxon>
        <taxon>Portunidae</taxon>
        <taxon>Portuninae</taxon>
        <taxon>Scylla</taxon>
    </lineage>
</organism>
<dbReference type="AlphaFoldDB" id="A0AAT9P8M0"/>
<feature type="compositionally biased region" description="Polar residues" evidence="1">
    <location>
        <begin position="1"/>
        <end position="16"/>
    </location>
</feature>
<reference evidence="2" key="1">
    <citation type="submission" date="2020-07" db="EMBL/GenBank/DDBJ databases">
        <authorList>
            <person name="Wang K."/>
            <person name="Zhu X."/>
            <person name="Chen F."/>
        </authorList>
    </citation>
    <scope>NUCLEOTIDE SEQUENCE</scope>
</reference>
<proteinExistence type="evidence at transcript level"/>
<evidence type="ECO:0000256" key="1">
    <source>
        <dbReference type="SAM" id="MobiDB-lite"/>
    </source>
</evidence>